<feature type="binding site" evidence="16">
    <location>
        <begin position="99"/>
        <end position="102"/>
    </location>
    <ligand>
        <name>substrate</name>
    </ligand>
</feature>
<feature type="active site" description="Proton acceptor" evidence="16">
    <location>
        <position position="101"/>
    </location>
</feature>
<dbReference type="GO" id="GO:0005737">
    <property type="term" value="C:cytoplasm"/>
    <property type="evidence" value="ECO:0007669"/>
    <property type="project" value="UniProtKB-SubCell"/>
</dbReference>
<dbReference type="EMBL" id="FOBI01000010">
    <property type="protein sequence ID" value="SEL38033.1"/>
    <property type="molecule type" value="Genomic_DNA"/>
</dbReference>
<evidence type="ECO:0000256" key="16">
    <source>
        <dbReference type="HAMAP-Rule" id="MF_01274"/>
    </source>
</evidence>
<comment type="subunit">
    <text evidence="5 16">Homodimer.</text>
</comment>
<feature type="binding site" evidence="16">
    <location>
        <begin position="6"/>
        <end position="13"/>
    </location>
    <ligand>
        <name>ATP</name>
        <dbReference type="ChEBI" id="CHEBI:30616"/>
    </ligand>
</feature>
<dbReference type="PANTHER" id="PTHR34265:SF1">
    <property type="entry name" value="TYPE III PANTOTHENATE KINASE"/>
    <property type="match status" value="1"/>
</dbReference>
<evidence type="ECO:0000256" key="10">
    <source>
        <dbReference type="ARBA" id="ARBA00022777"/>
    </source>
</evidence>
<dbReference type="GO" id="GO:0046872">
    <property type="term" value="F:metal ion binding"/>
    <property type="evidence" value="ECO:0007669"/>
    <property type="project" value="UniProtKB-KW"/>
</dbReference>
<evidence type="ECO:0000256" key="4">
    <source>
        <dbReference type="ARBA" id="ARBA00005225"/>
    </source>
</evidence>
<dbReference type="EC" id="2.7.1.33" evidence="6 16"/>
<feature type="binding site" evidence="16">
    <location>
        <position position="125"/>
    </location>
    <ligand>
        <name>ATP</name>
        <dbReference type="ChEBI" id="CHEBI:30616"/>
    </ligand>
</feature>
<comment type="cofactor">
    <cofactor evidence="2">
        <name>K(+)</name>
        <dbReference type="ChEBI" id="CHEBI:29103"/>
    </cofactor>
</comment>
<keyword evidence="7 16" id="KW-0963">Cytoplasm</keyword>
<organism evidence="17 18">
    <name type="scientific">Colwellia chukchiensis</name>
    <dbReference type="NCBI Taxonomy" id="641665"/>
    <lineage>
        <taxon>Bacteria</taxon>
        <taxon>Pseudomonadati</taxon>
        <taxon>Pseudomonadota</taxon>
        <taxon>Gammaproteobacteria</taxon>
        <taxon>Alteromonadales</taxon>
        <taxon>Colwelliaceae</taxon>
        <taxon>Colwellia</taxon>
    </lineage>
</organism>
<dbReference type="GO" id="GO:0015937">
    <property type="term" value="P:coenzyme A biosynthetic process"/>
    <property type="evidence" value="ECO:0007669"/>
    <property type="project" value="UniProtKB-UniRule"/>
</dbReference>
<evidence type="ECO:0000256" key="13">
    <source>
        <dbReference type="ARBA" id="ARBA00022993"/>
    </source>
</evidence>
<evidence type="ECO:0000313" key="18">
    <source>
        <dbReference type="Proteomes" id="UP000199297"/>
    </source>
</evidence>
<evidence type="ECO:0000256" key="15">
    <source>
        <dbReference type="ARBA" id="ARBA00040883"/>
    </source>
</evidence>
<evidence type="ECO:0000256" key="7">
    <source>
        <dbReference type="ARBA" id="ARBA00022490"/>
    </source>
</evidence>
<evidence type="ECO:0000256" key="14">
    <source>
        <dbReference type="ARBA" id="ARBA00038036"/>
    </source>
</evidence>
<dbReference type="OrthoDB" id="9781305at2"/>
<evidence type="ECO:0000256" key="11">
    <source>
        <dbReference type="ARBA" id="ARBA00022840"/>
    </source>
</evidence>
<dbReference type="SUPFAM" id="SSF53067">
    <property type="entry name" value="Actin-like ATPase domain"/>
    <property type="match status" value="2"/>
</dbReference>
<name>A0A1H7PQH9_9GAMM</name>
<evidence type="ECO:0000313" key="17">
    <source>
        <dbReference type="EMBL" id="SEL38033.1"/>
    </source>
</evidence>
<dbReference type="Proteomes" id="UP000199297">
    <property type="component" value="Unassembled WGS sequence"/>
</dbReference>
<keyword evidence="9 16" id="KW-0547">Nucleotide-binding</keyword>
<comment type="similarity">
    <text evidence="14 16">Belongs to the type III pantothenate kinase family.</text>
</comment>
<dbReference type="RefSeq" id="WP_085284032.1">
    <property type="nucleotide sequence ID" value="NZ_FOBI01000010.1"/>
</dbReference>
<feature type="binding site" evidence="16">
    <location>
        <position position="177"/>
    </location>
    <ligand>
        <name>substrate</name>
    </ligand>
</feature>
<protein>
    <recommendedName>
        <fullName evidence="15 16">Type III pantothenate kinase</fullName>
        <ecNumber evidence="6 16">2.7.1.33</ecNumber>
    </recommendedName>
    <alternativeName>
        <fullName evidence="16">PanK-III</fullName>
    </alternativeName>
    <alternativeName>
        <fullName evidence="16">Pantothenic acid kinase</fullName>
    </alternativeName>
</protein>
<keyword evidence="8 16" id="KW-0808">Transferase</keyword>
<keyword evidence="10 16" id="KW-0418">Kinase</keyword>
<dbReference type="InterPro" id="IPR043129">
    <property type="entry name" value="ATPase_NBD"/>
</dbReference>
<dbReference type="AlphaFoldDB" id="A0A1H7PQH9"/>
<feature type="binding site" evidence="16">
    <location>
        <position position="92"/>
    </location>
    <ligand>
        <name>substrate</name>
    </ligand>
</feature>
<evidence type="ECO:0000256" key="9">
    <source>
        <dbReference type="ARBA" id="ARBA00022741"/>
    </source>
</evidence>
<dbReference type="Gene3D" id="3.30.420.40">
    <property type="match status" value="2"/>
</dbReference>
<evidence type="ECO:0000256" key="3">
    <source>
        <dbReference type="ARBA" id="ARBA00004496"/>
    </source>
</evidence>
<feature type="binding site" evidence="16">
    <location>
        <position position="122"/>
    </location>
    <ligand>
        <name>K(+)</name>
        <dbReference type="ChEBI" id="CHEBI:29103"/>
    </ligand>
</feature>
<comment type="function">
    <text evidence="16">Catalyzes the phosphorylation of pantothenate (Pan), the first step in CoA biosynthesis.</text>
</comment>
<comment type="catalytic activity">
    <reaction evidence="1 16">
        <text>(R)-pantothenate + ATP = (R)-4'-phosphopantothenate + ADP + H(+)</text>
        <dbReference type="Rhea" id="RHEA:16373"/>
        <dbReference type="ChEBI" id="CHEBI:10986"/>
        <dbReference type="ChEBI" id="CHEBI:15378"/>
        <dbReference type="ChEBI" id="CHEBI:29032"/>
        <dbReference type="ChEBI" id="CHEBI:30616"/>
        <dbReference type="ChEBI" id="CHEBI:456216"/>
        <dbReference type="EC" id="2.7.1.33"/>
    </reaction>
</comment>
<evidence type="ECO:0000256" key="8">
    <source>
        <dbReference type="ARBA" id="ARBA00022679"/>
    </source>
</evidence>
<evidence type="ECO:0000256" key="1">
    <source>
        <dbReference type="ARBA" id="ARBA00001206"/>
    </source>
</evidence>
<dbReference type="UniPathway" id="UPA00241">
    <property type="reaction ID" value="UER00352"/>
</dbReference>
<comment type="cofactor">
    <cofactor evidence="16">
        <name>NH4(+)</name>
        <dbReference type="ChEBI" id="CHEBI:28938"/>
    </cofactor>
    <cofactor evidence="16">
        <name>K(+)</name>
        <dbReference type="ChEBI" id="CHEBI:29103"/>
    </cofactor>
    <text evidence="16">A monovalent cation. Ammonium or potassium.</text>
</comment>
<evidence type="ECO:0000256" key="5">
    <source>
        <dbReference type="ARBA" id="ARBA00011738"/>
    </source>
</evidence>
<keyword evidence="13 16" id="KW-0173">Coenzyme A biosynthesis</keyword>
<evidence type="ECO:0000256" key="6">
    <source>
        <dbReference type="ARBA" id="ARBA00012102"/>
    </source>
</evidence>
<dbReference type="InterPro" id="IPR004619">
    <property type="entry name" value="Type_III_PanK"/>
</dbReference>
<keyword evidence="11 16" id="KW-0067">ATP-binding</keyword>
<comment type="subcellular location">
    <subcellularLocation>
        <location evidence="3 16">Cytoplasm</location>
    </subcellularLocation>
</comment>
<dbReference type="STRING" id="641665.GCA_002104455_02406"/>
<dbReference type="HAMAP" id="MF_01274">
    <property type="entry name" value="Pantothen_kinase_3"/>
    <property type="match status" value="1"/>
</dbReference>
<reference evidence="18" key="1">
    <citation type="submission" date="2016-10" db="EMBL/GenBank/DDBJ databases">
        <authorList>
            <person name="Varghese N."/>
            <person name="Submissions S."/>
        </authorList>
    </citation>
    <scope>NUCLEOTIDE SEQUENCE [LARGE SCALE GENOMIC DNA]</scope>
    <source>
        <strain evidence="18">CGMCC 1.9127</strain>
    </source>
</reference>
<accession>A0A1H7PQH9</accession>
<dbReference type="GO" id="GO:0004594">
    <property type="term" value="F:pantothenate kinase activity"/>
    <property type="evidence" value="ECO:0007669"/>
    <property type="project" value="UniProtKB-UniRule"/>
</dbReference>
<dbReference type="CDD" id="cd24015">
    <property type="entry name" value="ASKHA_NBD_PanK-III"/>
    <property type="match status" value="1"/>
</dbReference>
<dbReference type="NCBIfam" id="TIGR00671">
    <property type="entry name" value="baf"/>
    <property type="match status" value="1"/>
</dbReference>
<dbReference type="Pfam" id="PF03309">
    <property type="entry name" value="Pan_kinase"/>
    <property type="match status" value="1"/>
</dbReference>
<comment type="pathway">
    <text evidence="4 16">Cofactor biosynthesis; coenzyme A biosynthesis; CoA from (R)-pantothenate: step 1/5.</text>
</comment>
<keyword evidence="18" id="KW-1185">Reference proteome</keyword>
<evidence type="ECO:0000256" key="12">
    <source>
        <dbReference type="ARBA" id="ARBA00022958"/>
    </source>
</evidence>
<sequence length="257" mass="27831">MRLLIDVGNSQVKYVLQGATQQAPLSAVTYIDYQAFLTQLAQGKFCHVQEVIFANVHDQAIDDSIMQWGKANQVAIRQVHSTATAFGVTSCYQTAERLGVDRWLAMIGAKQRYPENNLLIIDAGTAMTIDLLAANGQHLGGWIMPGVQTLFNGLLARTHKINASANTSPSLSFGKNSSDCLNNGNWAMTIGAIKEAIVESKRLLSLDKILITGGNGANIAKLLTDACQLEPKLIFHGLSCFQASLLVNKAKKNSNNE</sequence>
<gene>
    <name evidence="16" type="primary">coaX</name>
    <name evidence="17" type="ORF">SAMN05216262_1106</name>
</gene>
<keyword evidence="12 16" id="KW-0630">Potassium</keyword>
<dbReference type="PANTHER" id="PTHR34265">
    <property type="entry name" value="TYPE III PANTOTHENATE KINASE"/>
    <property type="match status" value="1"/>
</dbReference>
<proteinExistence type="inferred from homology"/>
<dbReference type="GO" id="GO:0005524">
    <property type="term" value="F:ATP binding"/>
    <property type="evidence" value="ECO:0007669"/>
    <property type="project" value="UniProtKB-UniRule"/>
</dbReference>
<keyword evidence="16" id="KW-0479">Metal-binding</keyword>
<evidence type="ECO:0000256" key="2">
    <source>
        <dbReference type="ARBA" id="ARBA00001958"/>
    </source>
</evidence>